<keyword evidence="3" id="KW-1185">Reference proteome</keyword>
<accession>A0A0K1PJ06</accession>
<feature type="region of interest" description="Disordered" evidence="1">
    <location>
        <begin position="170"/>
        <end position="189"/>
    </location>
</feature>
<dbReference type="STRING" id="1391654.AKJ09_00169"/>
<protein>
    <submittedName>
        <fullName evidence="2">Enoyl-CoA hydratase</fullName>
    </submittedName>
</protein>
<proteinExistence type="predicted"/>
<reference evidence="2 3" key="1">
    <citation type="submission" date="2015-08" db="EMBL/GenBank/DDBJ databases">
        <authorList>
            <person name="Babu N.S."/>
            <person name="Beckwith C.J."/>
            <person name="Beseler K.G."/>
            <person name="Brison A."/>
            <person name="Carone J.V."/>
            <person name="Caskin T.P."/>
            <person name="Diamond M."/>
            <person name="Durham M.E."/>
            <person name="Foxe J.M."/>
            <person name="Go M."/>
            <person name="Henderson B.A."/>
            <person name="Jones I.B."/>
            <person name="McGettigan J.A."/>
            <person name="Micheletti S.J."/>
            <person name="Nasrallah M.E."/>
            <person name="Ortiz D."/>
            <person name="Piller C.R."/>
            <person name="Privatt S.R."/>
            <person name="Schneider S.L."/>
            <person name="Sharp S."/>
            <person name="Smith T.C."/>
            <person name="Stanton J.D."/>
            <person name="Ullery H.E."/>
            <person name="Wilson R.J."/>
            <person name="Serrano M.G."/>
            <person name="Buck G."/>
            <person name="Lee V."/>
            <person name="Wang Y."/>
            <person name="Carvalho R."/>
            <person name="Voegtly L."/>
            <person name="Shi R."/>
            <person name="Duckworth R."/>
            <person name="Johnson A."/>
            <person name="Loviza R."/>
            <person name="Walstead R."/>
            <person name="Shah Z."/>
            <person name="Kiflezghi M."/>
            <person name="Wade K."/>
            <person name="Ball S.L."/>
            <person name="Bradley K.W."/>
            <person name="Asai D.J."/>
            <person name="Bowman C.A."/>
            <person name="Russell D.A."/>
            <person name="Pope W.H."/>
            <person name="Jacobs-Sera D."/>
            <person name="Hendrix R.W."/>
            <person name="Hatfull G.F."/>
        </authorList>
    </citation>
    <scope>NUCLEOTIDE SEQUENCE [LARGE SCALE GENOMIC DNA]</scope>
    <source>
        <strain evidence="2 3">DSM 27648</strain>
    </source>
</reference>
<dbReference type="KEGG" id="llu:AKJ09_00169"/>
<gene>
    <name evidence="2" type="ORF">AKJ09_00169</name>
</gene>
<organism evidence="2 3">
    <name type="scientific">Labilithrix luteola</name>
    <dbReference type="NCBI Taxonomy" id="1391654"/>
    <lineage>
        <taxon>Bacteria</taxon>
        <taxon>Pseudomonadati</taxon>
        <taxon>Myxococcota</taxon>
        <taxon>Polyangia</taxon>
        <taxon>Polyangiales</taxon>
        <taxon>Labilitrichaceae</taxon>
        <taxon>Labilithrix</taxon>
    </lineage>
</organism>
<sequence>MLSSCAWVSFPGRRTLRGGDRVVVRALAEAMFAQDGEVESGRLDAHVEEVDRFISAASKGVRFGLRVALLVLWLAPMLMLHRATTVDRLRVEERAHVLARLERSALWHLSLAFVGWRSVMTLVFYEDPTELRQIGYTSDERHRYKRRLPALTANVPVPDESGVRLRAGVRDKIDNTDDTGDARPSREVA</sequence>
<dbReference type="AlphaFoldDB" id="A0A0K1PJ06"/>
<evidence type="ECO:0000313" key="2">
    <source>
        <dbReference type="EMBL" id="AKU93505.1"/>
    </source>
</evidence>
<evidence type="ECO:0000313" key="3">
    <source>
        <dbReference type="Proteomes" id="UP000064967"/>
    </source>
</evidence>
<dbReference type="Proteomes" id="UP000064967">
    <property type="component" value="Chromosome"/>
</dbReference>
<dbReference type="EMBL" id="CP012333">
    <property type="protein sequence ID" value="AKU93505.1"/>
    <property type="molecule type" value="Genomic_DNA"/>
</dbReference>
<name>A0A0K1PJ06_9BACT</name>
<evidence type="ECO:0000256" key="1">
    <source>
        <dbReference type="SAM" id="MobiDB-lite"/>
    </source>
</evidence>